<dbReference type="KEGG" id="rgi:RGI145_03495"/>
<dbReference type="InterPro" id="IPR036249">
    <property type="entry name" value="Thioredoxin-like_sf"/>
</dbReference>
<sequence>MKFYYSPGACSLGIHVILEEIGKPYEGVVVSLKEQAQMKPEFLAVNPKHKVPTLQRDDGSVLTEWPAIALWLAGSNPEKALWPTELEAQVRTLELVDYVCGTVHPQAFSRLFGPARFAPSEADHPKVLETGKANAEKYFATLEKGWKGGEWVMPSGYSIADAALFFVEYWWAKRVGETLPPKLAAHLERMLARPAVKRALEAEGLSA</sequence>
<dbReference type="InterPro" id="IPR010987">
    <property type="entry name" value="Glutathione-S-Trfase_C-like"/>
</dbReference>
<dbReference type="InterPro" id="IPR004046">
    <property type="entry name" value="GST_C"/>
</dbReference>
<dbReference type="Gene3D" id="1.20.1050.10">
    <property type="match status" value="1"/>
</dbReference>
<dbReference type="SFLD" id="SFLDG01150">
    <property type="entry name" value="Main.1:_Beta-like"/>
    <property type="match status" value="1"/>
</dbReference>
<dbReference type="EMBL" id="CP015583">
    <property type="protein sequence ID" value="APT59059.1"/>
    <property type="molecule type" value="Genomic_DNA"/>
</dbReference>
<dbReference type="eggNOG" id="COG0625">
    <property type="taxonomic scope" value="Bacteria"/>
</dbReference>
<dbReference type="Gene3D" id="3.40.30.10">
    <property type="entry name" value="Glutaredoxin"/>
    <property type="match status" value="1"/>
</dbReference>
<dbReference type="STRING" id="257708.RGI145_03495"/>
<name>A0A1L7AK31_9PROT</name>
<dbReference type="SFLD" id="SFLDS00019">
    <property type="entry name" value="Glutathione_Transferase_(cytos"/>
    <property type="match status" value="1"/>
</dbReference>
<dbReference type="CDD" id="cd03057">
    <property type="entry name" value="GST_N_Beta"/>
    <property type="match status" value="1"/>
</dbReference>
<reference evidence="3 4" key="1">
    <citation type="submission" date="2016-05" db="EMBL/GenBank/DDBJ databases">
        <title>Complete Genome and Methylome Analysis of Psychrotrophic Bacterial Isolates from Antarctic Lake Untersee.</title>
        <authorList>
            <person name="Fomenkov A."/>
            <person name="Akimov V.N."/>
            <person name="Vasilyeva L.V."/>
            <person name="Andersen D."/>
            <person name="Vincze T."/>
            <person name="Roberts R.J."/>
        </authorList>
    </citation>
    <scope>NUCLEOTIDE SEQUENCE [LARGE SCALE GENOMIC DNA]</scope>
    <source>
        <strain evidence="3 4">U14-5</strain>
    </source>
</reference>
<dbReference type="SUPFAM" id="SSF52833">
    <property type="entry name" value="Thioredoxin-like"/>
    <property type="match status" value="1"/>
</dbReference>
<dbReference type="Proteomes" id="UP000185494">
    <property type="component" value="Chromosome 1"/>
</dbReference>
<feature type="domain" description="GST N-terminal" evidence="1">
    <location>
        <begin position="1"/>
        <end position="80"/>
    </location>
</feature>
<evidence type="ECO:0000259" key="1">
    <source>
        <dbReference type="PROSITE" id="PS50404"/>
    </source>
</evidence>
<dbReference type="AlphaFoldDB" id="A0A1L7AK31"/>
<dbReference type="PROSITE" id="PS50404">
    <property type="entry name" value="GST_NTER"/>
    <property type="match status" value="1"/>
</dbReference>
<dbReference type="PROSITE" id="PS50405">
    <property type="entry name" value="GST_CTER"/>
    <property type="match status" value="1"/>
</dbReference>
<evidence type="ECO:0000259" key="2">
    <source>
        <dbReference type="PROSITE" id="PS50405"/>
    </source>
</evidence>
<dbReference type="SFLD" id="SFLDG00358">
    <property type="entry name" value="Main_(cytGST)"/>
    <property type="match status" value="1"/>
</dbReference>
<dbReference type="InterPro" id="IPR040079">
    <property type="entry name" value="Glutathione_S-Trfase"/>
</dbReference>
<accession>A0A1L7AK31</accession>
<protein>
    <submittedName>
        <fullName evidence="3">Glutathione S-transferase</fullName>
    </submittedName>
</protein>
<dbReference type="PANTHER" id="PTHR44051:SF8">
    <property type="entry name" value="GLUTATHIONE S-TRANSFERASE GSTA"/>
    <property type="match status" value="1"/>
</dbReference>
<dbReference type="RefSeq" id="WP_075799798.1">
    <property type="nucleotide sequence ID" value="NZ_CP015583.1"/>
</dbReference>
<proteinExistence type="predicted"/>
<dbReference type="Pfam" id="PF13409">
    <property type="entry name" value="GST_N_2"/>
    <property type="match status" value="1"/>
</dbReference>
<evidence type="ECO:0000313" key="4">
    <source>
        <dbReference type="Proteomes" id="UP000185494"/>
    </source>
</evidence>
<organism evidence="3 4">
    <name type="scientific">Roseomonas gilardii</name>
    <dbReference type="NCBI Taxonomy" id="257708"/>
    <lineage>
        <taxon>Bacteria</taxon>
        <taxon>Pseudomonadati</taxon>
        <taxon>Pseudomonadota</taxon>
        <taxon>Alphaproteobacteria</taxon>
        <taxon>Acetobacterales</taxon>
        <taxon>Roseomonadaceae</taxon>
        <taxon>Roseomonas</taxon>
    </lineage>
</organism>
<keyword evidence="3" id="KW-0808">Transferase</keyword>
<dbReference type="InterPro" id="IPR004045">
    <property type="entry name" value="Glutathione_S-Trfase_N"/>
</dbReference>
<dbReference type="SUPFAM" id="SSF47616">
    <property type="entry name" value="GST C-terminal domain-like"/>
    <property type="match status" value="1"/>
</dbReference>
<gene>
    <name evidence="3" type="ORF">RGI145_03495</name>
</gene>
<dbReference type="PANTHER" id="PTHR44051">
    <property type="entry name" value="GLUTATHIONE S-TRANSFERASE-RELATED"/>
    <property type="match status" value="1"/>
</dbReference>
<dbReference type="Pfam" id="PF00043">
    <property type="entry name" value="GST_C"/>
    <property type="match status" value="1"/>
</dbReference>
<dbReference type="GO" id="GO:0016740">
    <property type="term" value="F:transferase activity"/>
    <property type="evidence" value="ECO:0007669"/>
    <property type="project" value="UniProtKB-KW"/>
</dbReference>
<dbReference type="InterPro" id="IPR036282">
    <property type="entry name" value="Glutathione-S-Trfase_C_sf"/>
</dbReference>
<feature type="domain" description="GST C-terminal" evidence="2">
    <location>
        <begin position="85"/>
        <end position="207"/>
    </location>
</feature>
<evidence type="ECO:0000313" key="3">
    <source>
        <dbReference type="EMBL" id="APT59059.1"/>
    </source>
</evidence>